<reference evidence="2" key="1">
    <citation type="submission" date="2023-03" db="EMBL/GenBank/DDBJ databases">
        <title>Massive genome expansion in bonnet fungi (Mycena s.s.) driven by repeated elements and novel gene families across ecological guilds.</title>
        <authorList>
            <consortium name="Lawrence Berkeley National Laboratory"/>
            <person name="Harder C.B."/>
            <person name="Miyauchi S."/>
            <person name="Viragh M."/>
            <person name="Kuo A."/>
            <person name="Thoen E."/>
            <person name="Andreopoulos B."/>
            <person name="Lu D."/>
            <person name="Skrede I."/>
            <person name="Drula E."/>
            <person name="Henrissat B."/>
            <person name="Morin E."/>
            <person name="Kohler A."/>
            <person name="Barry K."/>
            <person name="LaButti K."/>
            <person name="Morin E."/>
            <person name="Salamov A."/>
            <person name="Lipzen A."/>
            <person name="Mereny Z."/>
            <person name="Hegedus B."/>
            <person name="Baldrian P."/>
            <person name="Stursova M."/>
            <person name="Weitz H."/>
            <person name="Taylor A."/>
            <person name="Grigoriev I.V."/>
            <person name="Nagy L.G."/>
            <person name="Martin F."/>
            <person name="Kauserud H."/>
        </authorList>
    </citation>
    <scope>NUCLEOTIDE SEQUENCE</scope>
    <source>
        <strain evidence="2">CBHHK200</strain>
    </source>
</reference>
<protein>
    <recommendedName>
        <fullName evidence="1">CxC2-like cysteine cluster KDZ transposase-associated domain-containing protein</fullName>
    </recommendedName>
</protein>
<accession>A0AAD6T3L6</accession>
<sequence>MQVFIRDYREETLDEMLRAEGRGAERFYRSCARCKVAEPLFRCSRQTCFGPAMYCEPCVALQHRHLPMHMIEKWNGNFFEPLPVNELEVEARVQLGHVPGSFCLKATPAHKDFTVIDTLGVRIVKVNFCGCESTVTHRQQLMRACLWPATSLDPQTCATFNAIRLFEVQNCLGKISAYDFVRSLEMLSNNDGLKPAQDRRRAFRAIVRQYRMMQMRKRAGRGQEDSGIKGTTQGELALDCRSCPQPEKNLPEGWENINWDETDEDQRYKYFLFLSQDANFKLINRNVSTEERDPVVDDGTGYFCNRAEYSKHIRKHVDEEEISSCSGFQAMFLANAKRVKGLRATGVGGVTCARHNMWRPNGLGDLQIGEKFCNMDFMFFASVLNFALLWLILSYDIACQFSKNIWARMPNLPEKYHLNINRENIRWMVPNFHLPAHKTGCHSPFSFHWLWGAGCTHGETVEQNWEFLNGAAASTKLMGLGARVTALEGLFAFHNWRRLVAHRLILKRRMAEAIKEGRSHKVSFGAFTAGLTAAMPESIVEWRASVEKWETARHVENEEGSPYEYAELKTTLKDVRLKLAREEYERTGDGDEVGREETPSTFLAMGMDIEDTQRQLTIDVKVNGPHPTPSQELDVLKRRTQLRARIKAFRKLQRTYMPSVRRYLTHSQRVEWDGGGKEPESTRLFMPSDLATEKLRQKACVKGLDGVEARLREGEAGEALDDLRDGLRTRTATTKFKVRNWSSQRALTRGQGILRLINLKIHGAKLRYRYTRHALLKLKGHGPWEDRLRVLIDDDVRALNERALTDEEKSERKRLRAAGEMVEEGGIAVVGDLVSGETHRTLSWIWYAVKTGTEDEKLHEGQSFLPLRVEWSKAYSRTRRWREELVLVEEEMRRTIEYGIWAERRWTARASARTVMLGTSVPIVPEVAEGVRAYALEQADRERRTCEKLRADWGPIRARAEGYLAGRDISGAGEIVVEVDRDSMRWAESLAYQREEIENDMYQ</sequence>
<evidence type="ECO:0000313" key="2">
    <source>
        <dbReference type="EMBL" id="KAJ7038833.1"/>
    </source>
</evidence>
<dbReference type="Pfam" id="PF18758">
    <property type="entry name" value="KDZ"/>
    <property type="match status" value="1"/>
</dbReference>
<feature type="domain" description="CxC2-like cysteine cluster KDZ transposase-associated" evidence="1">
    <location>
        <begin position="91"/>
        <end position="191"/>
    </location>
</feature>
<dbReference type="InterPro" id="IPR040521">
    <property type="entry name" value="KDZ"/>
</dbReference>
<evidence type="ECO:0000259" key="1">
    <source>
        <dbReference type="Pfam" id="PF18803"/>
    </source>
</evidence>
<dbReference type="PANTHER" id="PTHR33096">
    <property type="entry name" value="CXC2 DOMAIN-CONTAINING PROTEIN"/>
    <property type="match status" value="1"/>
</dbReference>
<name>A0AAD6T3L6_9AGAR</name>
<evidence type="ECO:0000313" key="3">
    <source>
        <dbReference type="Proteomes" id="UP001218188"/>
    </source>
</evidence>
<dbReference type="Proteomes" id="UP001218188">
    <property type="component" value="Unassembled WGS sequence"/>
</dbReference>
<dbReference type="PANTHER" id="PTHR33096:SF1">
    <property type="entry name" value="CXC1-LIKE CYSTEINE CLUSTER ASSOCIATED WITH KDZ TRANSPOSASES DOMAIN-CONTAINING PROTEIN"/>
    <property type="match status" value="1"/>
</dbReference>
<gene>
    <name evidence="2" type="ORF">C8F04DRAFT_950863</name>
</gene>
<keyword evidence="3" id="KW-1185">Reference proteome</keyword>
<dbReference type="EMBL" id="JARJCM010000030">
    <property type="protein sequence ID" value="KAJ7038833.1"/>
    <property type="molecule type" value="Genomic_DNA"/>
</dbReference>
<dbReference type="InterPro" id="IPR041457">
    <property type="entry name" value="CxC2_KDZ-assoc"/>
</dbReference>
<organism evidence="2 3">
    <name type="scientific">Mycena alexandri</name>
    <dbReference type="NCBI Taxonomy" id="1745969"/>
    <lineage>
        <taxon>Eukaryota</taxon>
        <taxon>Fungi</taxon>
        <taxon>Dikarya</taxon>
        <taxon>Basidiomycota</taxon>
        <taxon>Agaricomycotina</taxon>
        <taxon>Agaricomycetes</taxon>
        <taxon>Agaricomycetidae</taxon>
        <taxon>Agaricales</taxon>
        <taxon>Marasmiineae</taxon>
        <taxon>Mycenaceae</taxon>
        <taxon>Mycena</taxon>
    </lineage>
</organism>
<dbReference type="AlphaFoldDB" id="A0AAD6T3L6"/>
<proteinExistence type="predicted"/>
<comment type="caution">
    <text evidence="2">The sequence shown here is derived from an EMBL/GenBank/DDBJ whole genome shotgun (WGS) entry which is preliminary data.</text>
</comment>
<dbReference type="Pfam" id="PF18803">
    <property type="entry name" value="CxC2"/>
    <property type="match status" value="1"/>
</dbReference>